<keyword evidence="6" id="KW-1185">Reference proteome</keyword>
<evidence type="ECO:0000259" key="4">
    <source>
        <dbReference type="PROSITE" id="PS51462"/>
    </source>
</evidence>
<feature type="domain" description="Nudix hydrolase" evidence="4">
    <location>
        <begin position="43"/>
        <end position="176"/>
    </location>
</feature>
<keyword evidence="2" id="KW-0378">Hydrolase</keyword>
<evidence type="ECO:0000313" key="6">
    <source>
        <dbReference type="Proteomes" id="UP000195043"/>
    </source>
</evidence>
<gene>
    <name evidence="5" type="ORF">A5886_002817</name>
</gene>
<dbReference type="STRING" id="1834191.A5886_002817"/>
<accession>A0A242A9K0</accession>
<dbReference type="GO" id="GO:0005829">
    <property type="term" value="C:cytosol"/>
    <property type="evidence" value="ECO:0007669"/>
    <property type="project" value="TreeGrafter"/>
</dbReference>
<comment type="cofactor">
    <cofactor evidence="1">
        <name>Mg(2+)</name>
        <dbReference type="ChEBI" id="CHEBI:18420"/>
    </cofactor>
</comment>
<dbReference type="GO" id="GO:0019693">
    <property type="term" value="P:ribose phosphate metabolic process"/>
    <property type="evidence" value="ECO:0007669"/>
    <property type="project" value="TreeGrafter"/>
</dbReference>
<comment type="caution">
    <text evidence="5">The sequence shown here is derived from an EMBL/GenBank/DDBJ whole genome shotgun (WGS) entry which is preliminary data.</text>
</comment>
<dbReference type="AlphaFoldDB" id="A0A242A9K0"/>
<name>A0A242A9K0_9ENTE</name>
<dbReference type="GO" id="GO:0006753">
    <property type="term" value="P:nucleoside phosphate metabolic process"/>
    <property type="evidence" value="ECO:0007669"/>
    <property type="project" value="TreeGrafter"/>
</dbReference>
<dbReference type="OrthoDB" id="9806150at2"/>
<dbReference type="RefSeq" id="WP_086275711.1">
    <property type="nucleotide sequence ID" value="NZ_NGKU01000001.1"/>
</dbReference>
<evidence type="ECO:0000313" key="5">
    <source>
        <dbReference type="EMBL" id="OTN77716.1"/>
    </source>
</evidence>
<dbReference type="EMBL" id="NGKU01000001">
    <property type="protein sequence ID" value="OTN77716.1"/>
    <property type="molecule type" value="Genomic_DNA"/>
</dbReference>
<dbReference type="CDD" id="cd03424">
    <property type="entry name" value="NUDIX_ADPRase_Nudt5_UGPPase_Nudt14"/>
    <property type="match status" value="1"/>
</dbReference>
<evidence type="ECO:0000256" key="2">
    <source>
        <dbReference type="ARBA" id="ARBA00022801"/>
    </source>
</evidence>
<organism evidence="5 6">
    <name type="scientific">Candidatus Enterococcus testudinis</name>
    <dbReference type="NCBI Taxonomy" id="1834191"/>
    <lineage>
        <taxon>Bacteria</taxon>
        <taxon>Bacillati</taxon>
        <taxon>Bacillota</taxon>
        <taxon>Bacilli</taxon>
        <taxon>Lactobacillales</taxon>
        <taxon>Enterococcaceae</taxon>
        <taxon>Enterococcus</taxon>
    </lineage>
</organism>
<dbReference type="Proteomes" id="UP000195043">
    <property type="component" value="Unassembled WGS sequence"/>
</dbReference>
<feature type="region of interest" description="Disordered" evidence="3">
    <location>
        <begin position="81"/>
        <end position="101"/>
    </location>
</feature>
<dbReference type="PANTHER" id="PTHR11839">
    <property type="entry name" value="UDP/ADP-SUGAR PYROPHOSPHATASE"/>
    <property type="match status" value="1"/>
</dbReference>
<reference evidence="5 6" key="1">
    <citation type="submission" date="2017-05" db="EMBL/GenBank/DDBJ databases">
        <title>The Genome Sequence of Enterococcus sp. 8G7_MSG3316.</title>
        <authorList>
            <consortium name="The Broad Institute Genomics Platform"/>
            <consortium name="The Broad Institute Genomic Center for Infectious Diseases"/>
            <person name="Earl A."/>
            <person name="Manson A."/>
            <person name="Schwartman J."/>
            <person name="Gilmore M."/>
            <person name="Abouelleil A."/>
            <person name="Cao P."/>
            <person name="Chapman S."/>
            <person name="Cusick C."/>
            <person name="Shea T."/>
            <person name="Young S."/>
            <person name="Neafsey D."/>
            <person name="Nusbaum C."/>
            <person name="Birren B."/>
        </authorList>
    </citation>
    <scope>NUCLEOTIDE SEQUENCE [LARGE SCALE GENOMIC DNA]</scope>
    <source>
        <strain evidence="5 6">8G7_MSG3316</strain>
    </source>
</reference>
<evidence type="ECO:0000256" key="1">
    <source>
        <dbReference type="ARBA" id="ARBA00001946"/>
    </source>
</evidence>
<dbReference type="Pfam" id="PF00293">
    <property type="entry name" value="NUDIX"/>
    <property type="match status" value="1"/>
</dbReference>
<sequence length="192" mass="21542">MLEYTDFEEKTIQRTEIFHGKIIDVAVDDVALPNGGTSKRELVFHPGGVAVIALTAENKMVFVRQFRKPLERVILEIPAGKIDPGEGNSPERTGARELEEETGYRPASLEHLYSMYLSPGFANEILHIYCATAITKVENPLPQDDDEVLEIYELTFEEAQAAIADGSICDAKTLFALQYWELLELKRRKGLA</sequence>
<dbReference type="GO" id="GO:0016787">
    <property type="term" value="F:hydrolase activity"/>
    <property type="evidence" value="ECO:0007669"/>
    <property type="project" value="UniProtKB-KW"/>
</dbReference>
<dbReference type="Gene3D" id="3.90.79.10">
    <property type="entry name" value="Nucleoside Triphosphate Pyrophosphohydrolase"/>
    <property type="match status" value="1"/>
</dbReference>
<dbReference type="SUPFAM" id="SSF55811">
    <property type="entry name" value="Nudix"/>
    <property type="match status" value="1"/>
</dbReference>
<dbReference type="PANTHER" id="PTHR11839:SF18">
    <property type="entry name" value="NUDIX HYDROLASE DOMAIN-CONTAINING PROTEIN"/>
    <property type="match status" value="1"/>
</dbReference>
<dbReference type="PROSITE" id="PS51462">
    <property type="entry name" value="NUDIX"/>
    <property type="match status" value="1"/>
</dbReference>
<dbReference type="InterPro" id="IPR015797">
    <property type="entry name" value="NUDIX_hydrolase-like_dom_sf"/>
</dbReference>
<dbReference type="FunFam" id="3.90.79.10:FF:000024">
    <property type="entry name" value="ADP-ribose pyrophosphatase"/>
    <property type="match status" value="1"/>
</dbReference>
<proteinExistence type="predicted"/>
<evidence type="ECO:0000256" key="3">
    <source>
        <dbReference type="SAM" id="MobiDB-lite"/>
    </source>
</evidence>
<protein>
    <submittedName>
        <fullName evidence="5">ADP-ribose pyrophosphatase</fullName>
    </submittedName>
</protein>
<dbReference type="InterPro" id="IPR000086">
    <property type="entry name" value="NUDIX_hydrolase_dom"/>
</dbReference>